<keyword evidence="9" id="KW-0472">Membrane</keyword>
<comment type="cofactor">
    <cofactor evidence="1 7">
        <name>heme</name>
        <dbReference type="ChEBI" id="CHEBI:30413"/>
    </cofactor>
</comment>
<evidence type="ECO:0000256" key="5">
    <source>
        <dbReference type="ARBA" id="ARBA00023004"/>
    </source>
</evidence>
<dbReference type="Proteomes" id="UP000016924">
    <property type="component" value="Unassembled WGS sequence"/>
</dbReference>
<dbReference type="eggNOG" id="KOG0158">
    <property type="taxonomic scope" value="Eukaryota"/>
</dbReference>
<keyword evidence="3 7" id="KW-0479">Metal-binding</keyword>
<dbReference type="CDD" id="cd11062">
    <property type="entry name" value="CYP58-like"/>
    <property type="match status" value="1"/>
</dbReference>
<dbReference type="PANTHER" id="PTHR24305">
    <property type="entry name" value="CYTOCHROME P450"/>
    <property type="match status" value="1"/>
</dbReference>
<evidence type="ECO:0000256" key="9">
    <source>
        <dbReference type="SAM" id="Phobius"/>
    </source>
</evidence>
<feature type="binding site" description="axial binding residue" evidence="7">
    <location>
        <position position="442"/>
    </location>
    <ligand>
        <name>heme</name>
        <dbReference type="ChEBI" id="CHEBI:30413"/>
    </ligand>
    <ligandPart>
        <name>Fe</name>
        <dbReference type="ChEBI" id="CHEBI:18248"/>
    </ligandPart>
</feature>
<evidence type="ECO:0000256" key="1">
    <source>
        <dbReference type="ARBA" id="ARBA00001971"/>
    </source>
</evidence>
<dbReference type="EMBL" id="JH767660">
    <property type="protein sequence ID" value="EON70037.1"/>
    <property type="molecule type" value="Genomic_DNA"/>
</dbReference>
<evidence type="ECO:0000313" key="11">
    <source>
        <dbReference type="Proteomes" id="UP000016924"/>
    </source>
</evidence>
<dbReference type="PRINTS" id="PR00463">
    <property type="entry name" value="EP450I"/>
</dbReference>
<dbReference type="GO" id="GO:0020037">
    <property type="term" value="F:heme binding"/>
    <property type="evidence" value="ECO:0007669"/>
    <property type="project" value="InterPro"/>
</dbReference>
<proteinExistence type="inferred from homology"/>
<feature type="transmembrane region" description="Helical" evidence="9">
    <location>
        <begin position="6"/>
        <end position="27"/>
    </location>
</feature>
<keyword evidence="5 7" id="KW-0408">Iron</keyword>
<dbReference type="PRINTS" id="PR00385">
    <property type="entry name" value="P450"/>
</dbReference>
<evidence type="ECO:0000256" key="4">
    <source>
        <dbReference type="ARBA" id="ARBA00023002"/>
    </source>
</evidence>
<keyword evidence="4 8" id="KW-0560">Oxidoreductase</keyword>
<evidence type="ECO:0000256" key="6">
    <source>
        <dbReference type="ARBA" id="ARBA00023033"/>
    </source>
</evidence>
<reference evidence="11" key="1">
    <citation type="submission" date="2012-06" db="EMBL/GenBank/DDBJ databases">
        <title>The genome sequence of Coniosporium apollinis CBS 100218.</title>
        <authorList>
            <consortium name="The Broad Institute Genome Sequencing Platform"/>
            <person name="Cuomo C."/>
            <person name="Gorbushina A."/>
            <person name="Noack S."/>
            <person name="Walker B."/>
            <person name="Young S.K."/>
            <person name="Zeng Q."/>
            <person name="Gargeya S."/>
            <person name="Fitzgerald M."/>
            <person name="Haas B."/>
            <person name="Abouelleil A."/>
            <person name="Alvarado L."/>
            <person name="Arachchi H.M."/>
            <person name="Berlin A.M."/>
            <person name="Chapman S.B."/>
            <person name="Goldberg J."/>
            <person name="Griggs A."/>
            <person name="Gujja S."/>
            <person name="Hansen M."/>
            <person name="Howarth C."/>
            <person name="Imamovic A."/>
            <person name="Larimer J."/>
            <person name="McCowan C."/>
            <person name="Montmayeur A."/>
            <person name="Murphy C."/>
            <person name="Neiman D."/>
            <person name="Pearson M."/>
            <person name="Priest M."/>
            <person name="Roberts A."/>
            <person name="Saif S."/>
            <person name="Shea T."/>
            <person name="Sisk P."/>
            <person name="Sykes S."/>
            <person name="Wortman J."/>
            <person name="Nusbaum C."/>
            <person name="Birren B."/>
        </authorList>
    </citation>
    <scope>NUCLEOTIDE SEQUENCE [LARGE SCALE GENOMIC DNA]</scope>
    <source>
        <strain evidence="11">CBS 100218</strain>
    </source>
</reference>
<dbReference type="Gene3D" id="1.10.630.10">
    <property type="entry name" value="Cytochrome P450"/>
    <property type="match status" value="1"/>
</dbReference>
<keyword evidence="9" id="KW-1133">Transmembrane helix</keyword>
<dbReference type="InterPro" id="IPR002401">
    <property type="entry name" value="Cyt_P450_E_grp-I"/>
</dbReference>
<evidence type="ECO:0008006" key="12">
    <source>
        <dbReference type="Google" id="ProtNLM"/>
    </source>
</evidence>
<dbReference type="AlphaFoldDB" id="R7Z7A6"/>
<evidence type="ECO:0000256" key="7">
    <source>
        <dbReference type="PIRSR" id="PIRSR602401-1"/>
    </source>
</evidence>
<dbReference type="Pfam" id="PF00067">
    <property type="entry name" value="p450"/>
    <property type="match status" value="1"/>
</dbReference>
<dbReference type="InterPro" id="IPR050121">
    <property type="entry name" value="Cytochrome_P450_monoxygenase"/>
</dbReference>
<name>R7Z7A6_CONA1</name>
<dbReference type="GO" id="GO:0005506">
    <property type="term" value="F:iron ion binding"/>
    <property type="evidence" value="ECO:0007669"/>
    <property type="project" value="InterPro"/>
</dbReference>
<dbReference type="OMA" id="CERMAAC"/>
<dbReference type="SUPFAM" id="SSF48264">
    <property type="entry name" value="Cytochrome P450"/>
    <property type="match status" value="1"/>
</dbReference>
<evidence type="ECO:0000256" key="2">
    <source>
        <dbReference type="ARBA" id="ARBA00010617"/>
    </source>
</evidence>
<keyword evidence="7 8" id="KW-0349">Heme</keyword>
<dbReference type="InterPro" id="IPR017972">
    <property type="entry name" value="Cyt_P450_CS"/>
</dbReference>
<protein>
    <recommendedName>
        <fullName evidence="12">Cytochrome P450</fullName>
    </recommendedName>
</protein>
<evidence type="ECO:0000256" key="3">
    <source>
        <dbReference type="ARBA" id="ARBA00022723"/>
    </source>
</evidence>
<keyword evidence="11" id="KW-1185">Reference proteome</keyword>
<dbReference type="GeneID" id="19906616"/>
<dbReference type="InterPro" id="IPR001128">
    <property type="entry name" value="Cyt_P450"/>
</dbReference>
<keyword evidence="6 8" id="KW-0503">Monooxygenase</keyword>
<comment type="similarity">
    <text evidence="2 8">Belongs to the cytochrome P450 family.</text>
</comment>
<dbReference type="PROSITE" id="PS00086">
    <property type="entry name" value="CYTOCHROME_P450"/>
    <property type="match status" value="1"/>
</dbReference>
<dbReference type="InterPro" id="IPR036396">
    <property type="entry name" value="Cyt_P450_sf"/>
</dbReference>
<dbReference type="GO" id="GO:0004497">
    <property type="term" value="F:monooxygenase activity"/>
    <property type="evidence" value="ECO:0007669"/>
    <property type="project" value="UniProtKB-KW"/>
</dbReference>
<dbReference type="RefSeq" id="XP_007785354.1">
    <property type="nucleotide sequence ID" value="XM_007787164.1"/>
</dbReference>
<dbReference type="OrthoDB" id="3945418at2759"/>
<organism evidence="10 11">
    <name type="scientific">Coniosporium apollinis (strain CBS 100218)</name>
    <name type="common">Rock-inhabiting black yeast</name>
    <dbReference type="NCBI Taxonomy" id="1168221"/>
    <lineage>
        <taxon>Eukaryota</taxon>
        <taxon>Fungi</taxon>
        <taxon>Dikarya</taxon>
        <taxon>Ascomycota</taxon>
        <taxon>Pezizomycotina</taxon>
        <taxon>Dothideomycetes</taxon>
        <taxon>Dothideomycetes incertae sedis</taxon>
        <taxon>Coniosporium</taxon>
    </lineage>
</organism>
<dbReference type="GO" id="GO:0016705">
    <property type="term" value="F:oxidoreductase activity, acting on paired donors, with incorporation or reduction of molecular oxygen"/>
    <property type="evidence" value="ECO:0007669"/>
    <property type="project" value="InterPro"/>
</dbReference>
<sequence length="505" mass="57864">MFGYWLPAAAVLLVLYIVGGAIYRLFFHPLAKFPGPKLAAVTVWYEAYYDVVGKGQYIFKLKELHDKYGPIIRINPNELHIRDPDYYDTLYNQTNRLDKSDYFYRMLGNPYALFNTSPASLHRIRRSALNPFFSAQVISRFRPHLQHATDRLCERMAACAEHDEVIPLFYAYRCLTVDIISEFVFGSQLGLLDREDWGRAFYAAYRSLWDLSPLIRQFPIIMTAAMAMPRWMTAVLNPKALEVVDMFAAVDEETLKLLRSDPAEVEKKPYPVVMWELAKSEVTPPEEKRFEVLTLQANGLLSAGFETTGAALAHMTYCVLANPKTQLKLVRELEEAIPDPGNVPSWQVLEKLPYLSSVVKEGLRLTIGAVSRLPRINRTDYMRYKEWQIPPNTAVGMAALYVVKNPDVFHDPEAFIPERWLEPDAKELERHLVVFSKGTRSCIGINLAYAELYSVMATMFRRFPNLELFETTDEDMEGVHDYFAPMVRSGDKGLKVKVGRSEKAQ</sequence>
<keyword evidence="9" id="KW-0812">Transmembrane</keyword>
<evidence type="ECO:0000313" key="10">
    <source>
        <dbReference type="EMBL" id="EON70037.1"/>
    </source>
</evidence>
<evidence type="ECO:0000256" key="8">
    <source>
        <dbReference type="RuleBase" id="RU000461"/>
    </source>
</evidence>
<dbReference type="STRING" id="1168221.R7Z7A6"/>
<accession>R7Z7A6</accession>
<dbReference type="HOGENOM" id="CLU_001570_14_4_1"/>
<dbReference type="PANTHER" id="PTHR24305:SF157">
    <property type="entry name" value="N-ACETYLTRYPTOPHAN 6-HYDROXYLASE IVOC-RELATED"/>
    <property type="match status" value="1"/>
</dbReference>
<gene>
    <name evidence="10" type="ORF">W97_09305</name>
</gene>